<keyword evidence="2" id="KW-1185">Reference proteome</keyword>
<dbReference type="Pfam" id="PF03592">
    <property type="entry name" value="Terminase_2"/>
    <property type="match status" value="1"/>
</dbReference>
<evidence type="ECO:0000313" key="1">
    <source>
        <dbReference type="EMBL" id="SEU36784.1"/>
    </source>
</evidence>
<protein>
    <submittedName>
        <fullName evidence="1">Terminase small subunit</fullName>
    </submittedName>
</protein>
<gene>
    <name evidence="1" type="ORF">SAMN05443572_111308</name>
</gene>
<comment type="caution">
    <text evidence="1">The sequence shown here is derived from an EMBL/GenBank/DDBJ whole genome shotgun (WGS) entry which is preliminary data.</text>
</comment>
<dbReference type="Proteomes" id="UP000183760">
    <property type="component" value="Unassembled WGS sequence"/>
</dbReference>
<evidence type="ECO:0000313" key="2">
    <source>
        <dbReference type="Proteomes" id="UP000183760"/>
    </source>
</evidence>
<accession>A0ABY1CTZ4</accession>
<reference evidence="1 2" key="1">
    <citation type="submission" date="2016-10" db="EMBL/GenBank/DDBJ databases">
        <authorList>
            <person name="Varghese N."/>
            <person name="Submissions S."/>
        </authorList>
    </citation>
    <scope>NUCLEOTIDE SEQUENCE [LARGE SCALE GENOMIC DNA]</scope>
    <source>
        <strain evidence="1 2">DSM 16525</strain>
    </source>
</reference>
<dbReference type="InterPro" id="IPR038713">
    <property type="entry name" value="Terminase_Gp1_N_sf"/>
</dbReference>
<name>A0ABY1CTZ4_MYXFU</name>
<dbReference type="EMBL" id="FOIB01000011">
    <property type="protein sequence ID" value="SEU36784.1"/>
    <property type="molecule type" value="Genomic_DNA"/>
</dbReference>
<dbReference type="RefSeq" id="WP_083560595.1">
    <property type="nucleotide sequence ID" value="NZ_BJXR01000053.1"/>
</dbReference>
<proteinExistence type="predicted"/>
<dbReference type="Gene3D" id="1.10.10.1400">
    <property type="entry name" value="Terminase, small subunit, N-terminal DNA-binding domain, HTH motif"/>
    <property type="match status" value="1"/>
</dbReference>
<dbReference type="InterPro" id="IPR005335">
    <property type="entry name" value="Terminase_ssu"/>
</dbReference>
<sequence length="46" mass="5117">MAKQEFFVREYLKDSIGKQAVIPAGYSEHSPEVTASRWAGTAPCCR</sequence>
<organism evidence="1 2">
    <name type="scientific">Myxococcus fulvus</name>
    <dbReference type="NCBI Taxonomy" id="33"/>
    <lineage>
        <taxon>Bacteria</taxon>
        <taxon>Pseudomonadati</taxon>
        <taxon>Myxococcota</taxon>
        <taxon>Myxococcia</taxon>
        <taxon>Myxococcales</taxon>
        <taxon>Cystobacterineae</taxon>
        <taxon>Myxococcaceae</taxon>
        <taxon>Myxococcus</taxon>
    </lineage>
</organism>